<reference evidence="3 4" key="1">
    <citation type="submission" date="2014-05" db="EMBL/GenBank/DDBJ databases">
        <title>Novel Listeriaceae from food processing environments.</title>
        <authorList>
            <person name="den Bakker H.C."/>
        </authorList>
    </citation>
    <scope>NUCLEOTIDE SEQUENCE [LARGE SCALE GENOMIC DNA]</scope>
    <source>
        <strain evidence="3 4">FSL A5-0281</strain>
    </source>
</reference>
<evidence type="ECO:0000313" key="3">
    <source>
        <dbReference type="EMBL" id="KGL37937.1"/>
    </source>
</evidence>
<comment type="caution">
    <text evidence="3">The sequence shown here is derived from an EMBL/GenBank/DDBJ whole genome shotgun (WGS) entry which is preliminary data.</text>
</comment>
<dbReference type="eggNOG" id="COG0664">
    <property type="taxonomic scope" value="Bacteria"/>
</dbReference>
<dbReference type="InterPro" id="IPR018490">
    <property type="entry name" value="cNMP-bd_dom_sf"/>
</dbReference>
<gene>
    <name evidence="3" type="ORF">EP57_15375</name>
</gene>
<dbReference type="OrthoDB" id="2361390at2"/>
<evidence type="ECO:0000256" key="1">
    <source>
        <dbReference type="ARBA" id="ARBA00023159"/>
    </source>
</evidence>
<dbReference type="PROSITE" id="PS50042">
    <property type="entry name" value="CNMP_BINDING_3"/>
    <property type="match status" value="1"/>
</dbReference>
<dbReference type="EMBL" id="JNFA01000030">
    <property type="protein sequence ID" value="KGL37937.1"/>
    <property type="molecule type" value="Genomic_DNA"/>
</dbReference>
<dbReference type="CDD" id="cd00038">
    <property type="entry name" value="CAP_ED"/>
    <property type="match status" value="1"/>
</dbReference>
<dbReference type="SUPFAM" id="SSF51206">
    <property type="entry name" value="cAMP-binding domain-like"/>
    <property type="match status" value="1"/>
</dbReference>
<accession>A0A099VYU3</accession>
<dbReference type="InterPro" id="IPR014710">
    <property type="entry name" value="RmlC-like_jellyroll"/>
</dbReference>
<proteinExistence type="predicted"/>
<dbReference type="Proteomes" id="UP000029844">
    <property type="component" value="Unassembled WGS sequence"/>
</dbReference>
<evidence type="ECO:0000259" key="2">
    <source>
        <dbReference type="PROSITE" id="PS50042"/>
    </source>
</evidence>
<dbReference type="SMART" id="SM00100">
    <property type="entry name" value="cNMP"/>
    <property type="match status" value="1"/>
</dbReference>
<dbReference type="GeneID" id="58718715"/>
<organism evidence="3 4">
    <name type="scientific">Listeria booriae</name>
    <dbReference type="NCBI Taxonomy" id="1552123"/>
    <lineage>
        <taxon>Bacteria</taxon>
        <taxon>Bacillati</taxon>
        <taxon>Bacillota</taxon>
        <taxon>Bacilli</taxon>
        <taxon>Bacillales</taxon>
        <taxon>Listeriaceae</taxon>
        <taxon>Listeria</taxon>
    </lineage>
</organism>
<dbReference type="InterPro" id="IPR000595">
    <property type="entry name" value="cNMP-bd_dom"/>
</dbReference>
<evidence type="ECO:0000313" key="4">
    <source>
        <dbReference type="Proteomes" id="UP000029844"/>
    </source>
</evidence>
<dbReference type="STRING" id="1552123.EP57_15375"/>
<dbReference type="Pfam" id="PF00027">
    <property type="entry name" value="cNMP_binding"/>
    <property type="match status" value="1"/>
</dbReference>
<dbReference type="AlphaFoldDB" id="A0A099VYU3"/>
<name>A0A099VYU3_9LIST</name>
<sequence>MSYVELFDKDVMQRQFNNNQLLQLLFDDSVFPIKRKKIKYPKKTVILMENQTHDALYFLESGICAGWREKHLTLFFGEHDVLGMNSILHNEPSSLTVTALTKAVVWEFSKQEVMMKLMHTQEGVFFLYQDVRAENADLLLKNSMQAEDTEVRVMGNIIRLGRLYGEEKRDTIKLPKIFTRKIIANYSNTTVTTVYLLCKHWMELGVLAPDLQLCVNKPAVREMMTIKELL</sequence>
<keyword evidence="1" id="KW-0010">Activator</keyword>
<feature type="domain" description="Cyclic nucleotide-binding" evidence="2">
    <location>
        <begin position="40"/>
        <end position="134"/>
    </location>
</feature>
<keyword evidence="4" id="KW-1185">Reference proteome</keyword>
<dbReference type="RefSeq" id="WP_036088006.1">
    <property type="nucleotide sequence ID" value="NZ_CBCSHQ010000003.1"/>
</dbReference>
<protein>
    <recommendedName>
        <fullName evidence="2">Cyclic nucleotide-binding domain-containing protein</fullName>
    </recommendedName>
</protein>
<dbReference type="Gene3D" id="2.60.120.10">
    <property type="entry name" value="Jelly Rolls"/>
    <property type="match status" value="1"/>
</dbReference>